<evidence type="ECO:0000313" key="3">
    <source>
        <dbReference type="Proteomes" id="UP000037460"/>
    </source>
</evidence>
<dbReference type="EMBL" id="JWZX01002106">
    <property type="protein sequence ID" value="KOO30993.1"/>
    <property type="molecule type" value="Genomic_DNA"/>
</dbReference>
<protein>
    <submittedName>
        <fullName evidence="2">Uncharacterized protein</fullName>
    </submittedName>
</protein>
<name>A0A0M0JXZ1_9EUKA</name>
<evidence type="ECO:0000256" key="1">
    <source>
        <dbReference type="SAM" id="MobiDB-lite"/>
    </source>
</evidence>
<keyword evidence="3" id="KW-1185">Reference proteome</keyword>
<gene>
    <name evidence="2" type="ORF">Ctob_012034</name>
</gene>
<proteinExistence type="predicted"/>
<accession>A0A0M0JXZ1</accession>
<dbReference type="Proteomes" id="UP000037460">
    <property type="component" value="Unassembled WGS sequence"/>
</dbReference>
<dbReference type="AlphaFoldDB" id="A0A0M0JXZ1"/>
<feature type="non-terminal residue" evidence="2">
    <location>
        <position position="172"/>
    </location>
</feature>
<comment type="caution">
    <text evidence="2">The sequence shown here is derived from an EMBL/GenBank/DDBJ whole genome shotgun (WGS) entry which is preliminary data.</text>
</comment>
<reference evidence="3" key="1">
    <citation type="journal article" date="2015" name="PLoS Genet.">
        <title>Genome Sequence and Transcriptome Analyses of Chrysochromulina tobin: Metabolic Tools for Enhanced Algal Fitness in the Prominent Order Prymnesiales (Haptophyceae).</title>
        <authorList>
            <person name="Hovde B.T."/>
            <person name="Deodato C.R."/>
            <person name="Hunsperger H.M."/>
            <person name="Ryken S.A."/>
            <person name="Yost W."/>
            <person name="Jha R.K."/>
            <person name="Patterson J."/>
            <person name="Monnat R.J. Jr."/>
            <person name="Barlow S.B."/>
            <person name="Starkenburg S.R."/>
            <person name="Cattolico R.A."/>
        </authorList>
    </citation>
    <scope>NUCLEOTIDE SEQUENCE</scope>
    <source>
        <strain evidence="3">CCMP291</strain>
    </source>
</reference>
<organism evidence="2 3">
    <name type="scientific">Chrysochromulina tobinii</name>
    <dbReference type="NCBI Taxonomy" id="1460289"/>
    <lineage>
        <taxon>Eukaryota</taxon>
        <taxon>Haptista</taxon>
        <taxon>Haptophyta</taxon>
        <taxon>Prymnesiophyceae</taxon>
        <taxon>Prymnesiales</taxon>
        <taxon>Chrysochromulinaceae</taxon>
        <taxon>Chrysochromulina</taxon>
    </lineage>
</organism>
<evidence type="ECO:0000313" key="2">
    <source>
        <dbReference type="EMBL" id="KOO30993.1"/>
    </source>
</evidence>
<feature type="region of interest" description="Disordered" evidence="1">
    <location>
        <begin position="89"/>
        <end position="172"/>
    </location>
</feature>
<sequence length="172" mass="18044">MATATSPQRPATPAPPPLATLHECIIALKRAREVSAESVSEVNRLHGKLPRILPQNEADRVRVVAELDAVYRRAIRDAQLEREAALRTSRTLEYLAKRDGGSGRYSSLSPVRRADDEDDAGDDAGGTAADEDNRAHEPSESGYGVPAGAAAGGGDDGESEPSEAGFGGRAVG</sequence>